<evidence type="ECO:0000313" key="1">
    <source>
        <dbReference type="EMBL" id="CDG82310.1"/>
    </source>
</evidence>
<dbReference type="Proteomes" id="UP000027604">
    <property type="component" value="Chromosome I"/>
</dbReference>
<dbReference type="EMBL" id="HG322949">
    <property type="protein sequence ID" value="CDG82310.1"/>
    <property type="molecule type" value="Genomic_DNA"/>
</dbReference>
<dbReference type="PATRIC" id="fig|1349767.4.peg.3349"/>
<organism evidence="1 2">
    <name type="scientific">Janthinobacterium agaricidamnosum NBRC 102515 = DSM 9628</name>
    <dbReference type="NCBI Taxonomy" id="1349767"/>
    <lineage>
        <taxon>Bacteria</taxon>
        <taxon>Pseudomonadati</taxon>
        <taxon>Pseudomonadota</taxon>
        <taxon>Betaproteobacteria</taxon>
        <taxon>Burkholderiales</taxon>
        <taxon>Oxalobacteraceae</taxon>
        <taxon>Janthinobacterium</taxon>
    </lineage>
</organism>
<sequence>MSRFRITEKADLELMYEAERLRYGPQHFAALGVSMEQVLAYYADCPSLGYEIDGAPAGGALFDGKEIHIAVLPQYYGRWAWLFKPTLEWLFQMEETILSRIERFNTRSLRFMDAGKWPRVHEDEHYVTFEMNRNSQHIFSRRMQQAGPVRSSLRRDQT</sequence>
<proteinExistence type="predicted"/>
<keyword evidence="2" id="KW-1185">Reference proteome</keyword>
<reference evidence="1 2" key="1">
    <citation type="journal article" date="2015" name="Genome Announc.">
        <title>Genome Sequence of Mushroom Soft-Rot Pathogen Janthinobacterium agaricidamnosum.</title>
        <authorList>
            <person name="Graupner K."/>
            <person name="Lackner G."/>
            <person name="Hertweck C."/>
        </authorList>
    </citation>
    <scope>NUCLEOTIDE SEQUENCE [LARGE SCALE GENOMIC DNA]</scope>
    <source>
        <strain evidence="2">NBRC 102515 / DSM 9628</strain>
    </source>
</reference>
<dbReference type="KEGG" id="jag:GJA_1672"/>
<dbReference type="HOGENOM" id="CLU_1631770_0_0_4"/>
<protein>
    <submittedName>
        <fullName evidence="1">Uncharacterized protein</fullName>
    </submittedName>
</protein>
<dbReference type="RefSeq" id="WP_144241447.1">
    <property type="nucleotide sequence ID" value="NZ_BCTH01000007.1"/>
</dbReference>
<dbReference type="eggNOG" id="COG0456">
    <property type="taxonomic scope" value="Bacteria"/>
</dbReference>
<gene>
    <name evidence="1" type="ORF">GJA_1672</name>
</gene>
<accession>W0V3W8</accession>
<dbReference type="AlphaFoldDB" id="W0V3W8"/>
<dbReference type="OrthoDB" id="8780250at2"/>
<evidence type="ECO:0000313" key="2">
    <source>
        <dbReference type="Proteomes" id="UP000027604"/>
    </source>
</evidence>
<dbReference type="STRING" id="1349767.GJA_1672"/>
<name>W0V3W8_9BURK</name>